<keyword evidence="4 5" id="KW-0472">Membrane</keyword>
<evidence type="ECO:0000256" key="2">
    <source>
        <dbReference type="ARBA" id="ARBA00022692"/>
    </source>
</evidence>
<dbReference type="EMBL" id="LR130778">
    <property type="protein sequence ID" value="VDN48750.1"/>
    <property type="molecule type" value="Genomic_DNA"/>
</dbReference>
<gene>
    <name evidence="7" type="ORF">PATL70BA_2844</name>
</gene>
<feature type="domain" description="Sodium/calcium exchanger membrane region" evidence="6">
    <location>
        <begin position="17"/>
        <end position="164"/>
    </location>
</feature>
<accession>A0A3P7P5B1</accession>
<dbReference type="GO" id="GO:0005886">
    <property type="term" value="C:plasma membrane"/>
    <property type="evidence" value="ECO:0007669"/>
    <property type="project" value="TreeGrafter"/>
</dbReference>
<comment type="subcellular location">
    <subcellularLocation>
        <location evidence="1">Membrane</location>
        <topology evidence="1">Multi-pass membrane protein</topology>
    </subcellularLocation>
</comment>
<dbReference type="GO" id="GO:0006874">
    <property type="term" value="P:intracellular calcium ion homeostasis"/>
    <property type="evidence" value="ECO:0007669"/>
    <property type="project" value="TreeGrafter"/>
</dbReference>
<dbReference type="Pfam" id="PF01699">
    <property type="entry name" value="Na_Ca_ex"/>
    <property type="match status" value="2"/>
</dbReference>
<feature type="transmembrane region" description="Helical" evidence="5">
    <location>
        <begin position="52"/>
        <end position="75"/>
    </location>
</feature>
<name>A0A3P7P5B1_9FIRM</name>
<dbReference type="Gene3D" id="1.20.1420.30">
    <property type="entry name" value="NCX, central ion-binding region"/>
    <property type="match status" value="1"/>
</dbReference>
<feature type="transmembrane region" description="Helical" evidence="5">
    <location>
        <begin position="286"/>
        <end position="304"/>
    </location>
</feature>
<evidence type="ECO:0000256" key="5">
    <source>
        <dbReference type="SAM" id="Phobius"/>
    </source>
</evidence>
<dbReference type="InterPro" id="IPR004837">
    <property type="entry name" value="NaCa_Exmemb"/>
</dbReference>
<evidence type="ECO:0000259" key="6">
    <source>
        <dbReference type="Pfam" id="PF01699"/>
    </source>
</evidence>
<keyword evidence="8" id="KW-1185">Reference proteome</keyword>
<protein>
    <submittedName>
        <fullName evidence="7">Sodium:calcium antiporter</fullName>
    </submittedName>
</protein>
<feature type="transmembrane region" description="Helical" evidence="5">
    <location>
        <begin position="316"/>
        <end position="334"/>
    </location>
</feature>
<proteinExistence type="predicted"/>
<dbReference type="OrthoDB" id="9794225at2"/>
<reference evidence="7 8" key="1">
    <citation type="submission" date="2018-09" db="EMBL/GenBank/DDBJ databases">
        <authorList>
            <person name="Postec A."/>
        </authorList>
    </citation>
    <scope>NUCLEOTIDE SEQUENCE [LARGE SCALE GENOMIC DNA]</scope>
    <source>
        <strain evidence="7">70B-A</strain>
    </source>
</reference>
<sequence>MEELYVQLLETLPTIVLILIAAISLVILSKSADFLVDEAVSLSIQWGIPKSIIGATIVSLGTTLPEASVSVLAAIQGNPDLALGNGVGSIIADTGLILGLAAIIGYLPIDQKTLNRQGRIQIGSALLLVFFALPIFGRNNQGIIHQWMGFALLILLFVYMYMMIRWARNGNEVFEKLDVVKSPVIFQVAKLLFAISMVILSSKLLIPSIELTAIRFGIPQSIIAATLVAFGTSLPELTTAIAAVRKGHGELAVGNIIGADILNVLFVIGAAAAVTSNGLAVDSSFYQLQFPAMIIILLAFRQFARSKDHSISRKEGMVLVALYLSYLILSYTWMR</sequence>
<evidence type="ECO:0000313" key="8">
    <source>
        <dbReference type="Proteomes" id="UP000279029"/>
    </source>
</evidence>
<dbReference type="InterPro" id="IPR004481">
    <property type="entry name" value="K/Na/Ca-exchanger"/>
</dbReference>
<feature type="domain" description="Sodium/calcium exchanger membrane region" evidence="6">
    <location>
        <begin position="191"/>
        <end position="331"/>
    </location>
</feature>
<dbReference type="GO" id="GO:0008273">
    <property type="term" value="F:calcium, potassium:sodium antiporter activity"/>
    <property type="evidence" value="ECO:0007669"/>
    <property type="project" value="TreeGrafter"/>
</dbReference>
<feature type="transmembrane region" description="Helical" evidence="5">
    <location>
        <begin position="12"/>
        <end position="31"/>
    </location>
</feature>
<dbReference type="RefSeq" id="WP_125137838.1">
    <property type="nucleotide sequence ID" value="NZ_LR130778.1"/>
</dbReference>
<dbReference type="NCBIfam" id="TIGR00367">
    <property type="entry name" value="calcium/sodium antiporter"/>
    <property type="match status" value="1"/>
</dbReference>
<organism evidence="7 8">
    <name type="scientific">Petrocella atlantisensis</name>
    <dbReference type="NCBI Taxonomy" id="2173034"/>
    <lineage>
        <taxon>Bacteria</taxon>
        <taxon>Bacillati</taxon>
        <taxon>Bacillota</taxon>
        <taxon>Clostridia</taxon>
        <taxon>Lachnospirales</taxon>
        <taxon>Vallitaleaceae</taxon>
        <taxon>Petrocella</taxon>
    </lineage>
</organism>
<feature type="transmembrane region" description="Helical" evidence="5">
    <location>
        <begin position="251"/>
        <end position="274"/>
    </location>
</feature>
<dbReference type="InterPro" id="IPR044880">
    <property type="entry name" value="NCX_ion-bd_dom_sf"/>
</dbReference>
<dbReference type="KEGG" id="cbar:PATL70BA_2844"/>
<evidence type="ECO:0000256" key="3">
    <source>
        <dbReference type="ARBA" id="ARBA00022989"/>
    </source>
</evidence>
<feature type="transmembrane region" description="Helical" evidence="5">
    <location>
        <begin position="184"/>
        <end position="202"/>
    </location>
</feature>
<feature type="transmembrane region" description="Helical" evidence="5">
    <location>
        <begin position="143"/>
        <end position="164"/>
    </location>
</feature>
<feature type="transmembrane region" description="Helical" evidence="5">
    <location>
        <begin position="120"/>
        <end position="137"/>
    </location>
</feature>
<dbReference type="Proteomes" id="UP000279029">
    <property type="component" value="Chromosome"/>
</dbReference>
<dbReference type="AlphaFoldDB" id="A0A3P7P5B1"/>
<dbReference type="PANTHER" id="PTHR10846">
    <property type="entry name" value="SODIUM/POTASSIUM/CALCIUM EXCHANGER"/>
    <property type="match status" value="1"/>
</dbReference>
<feature type="transmembrane region" description="Helical" evidence="5">
    <location>
        <begin position="87"/>
        <end position="108"/>
    </location>
</feature>
<evidence type="ECO:0000256" key="4">
    <source>
        <dbReference type="ARBA" id="ARBA00023136"/>
    </source>
</evidence>
<keyword evidence="3 5" id="KW-1133">Transmembrane helix</keyword>
<evidence type="ECO:0000256" key="1">
    <source>
        <dbReference type="ARBA" id="ARBA00004141"/>
    </source>
</evidence>
<dbReference type="PANTHER" id="PTHR10846:SF8">
    <property type="entry name" value="INNER MEMBRANE PROTEIN YRBG"/>
    <property type="match status" value="1"/>
</dbReference>
<keyword evidence="2 5" id="KW-0812">Transmembrane</keyword>
<dbReference type="GO" id="GO:0005262">
    <property type="term" value="F:calcium channel activity"/>
    <property type="evidence" value="ECO:0007669"/>
    <property type="project" value="TreeGrafter"/>
</dbReference>
<evidence type="ECO:0000313" key="7">
    <source>
        <dbReference type="EMBL" id="VDN48750.1"/>
    </source>
</evidence>